<feature type="domain" description="DD-carboxypeptidase/endopeptidase Mpg-like N-terminal" evidence="11">
    <location>
        <begin position="83"/>
        <end position="147"/>
    </location>
</feature>
<gene>
    <name evidence="12" type="ORF">ACIKP9_09620</name>
</gene>
<evidence type="ECO:0000259" key="11">
    <source>
        <dbReference type="Pfam" id="PF22310"/>
    </source>
</evidence>
<evidence type="ECO:0000313" key="13">
    <source>
        <dbReference type="Proteomes" id="UP001617669"/>
    </source>
</evidence>
<dbReference type="CDD" id="cd12797">
    <property type="entry name" value="M23_peptidase"/>
    <property type="match status" value="1"/>
</dbReference>
<comment type="caution">
    <text evidence="12">The sequence shown here is derived from an EMBL/GenBank/DDBJ whole genome shotgun (WGS) entry which is preliminary data.</text>
</comment>
<dbReference type="PANTHER" id="PTHR21666:SF288">
    <property type="entry name" value="CELL DIVISION PROTEIN YTFB"/>
    <property type="match status" value="1"/>
</dbReference>
<keyword evidence="5" id="KW-0378">Hydrolase</keyword>
<evidence type="ECO:0000256" key="2">
    <source>
        <dbReference type="ARBA" id="ARBA00004196"/>
    </source>
</evidence>
<organism evidence="12 13">
    <name type="scientific">Methylobacillus methanolivorans</name>
    <dbReference type="NCBI Taxonomy" id="1848927"/>
    <lineage>
        <taxon>Bacteria</taxon>
        <taxon>Pseudomonadati</taxon>
        <taxon>Pseudomonadota</taxon>
        <taxon>Betaproteobacteria</taxon>
        <taxon>Nitrosomonadales</taxon>
        <taxon>Methylophilaceae</taxon>
        <taxon>Methylobacillus</taxon>
    </lineage>
</organism>
<evidence type="ECO:0000259" key="10">
    <source>
        <dbReference type="Pfam" id="PF19425"/>
    </source>
</evidence>
<dbReference type="Gene3D" id="3.10.450.350">
    <property type="match status" value="2"/>
</dbReference>
<comment type="cofactor">
    <cofactor evidence="1">
        <name>Zn(2+)</name>
        <dbReference type="ChEBI" id="CHEBI:29105"/>
    </cofactor>
</comment>
<keyword evidence="8" id="KW-0812">Transmembrane</keyword>
<dbReference type="InterPro" id="IPR016047">
    <property type="entry name" value="M23ase_b-sheet_dom"/>
</dbReference>
<keyword evidence="8" id="KW-1133">Transmembrane helix</keyword>
<feature type="domain" description="M23ase beta-sheet core" evidence="9">
    <location>
        <begin position="310"/>
        <end position="406"/>
    </location>
</feature>
<evidence type="ECO:0000256" key="3">
    <source>
        <dbReference type="ARBA" id="ARBA00022670"/>
    </source>
</evidence>
<dbReference type="Pfam" id="PF19425">
    <property type="entry name" value="Csd3_N2"/>
    <property type="match status" value="1"/>
</dbReference>
<keyword evidence="8" id="KW-0472">Membrane</keyword>
<dbReference type="PANTHER" id="PTHR21666">
    <property type="entry name" value="PEPTIDASE-RELATED"/>
    <property type="match status" value="1"/>
</dbReference>
<name>A0ABW8GM49_9PROT</name>
<evidence type="ECO:0000256" key="6">
    <source>
        <dbReference type="ARBA" id="ARBA00022833"/>
    </source>
</evidence>
<evidence type="ECO:0000313" key="12">
    <source>
        <dbReference type="EMBL" id="MFJ5446483.1"/>
    </source>
</evidence>
<evidence type="ECO:0000256" key="7">
    <source>
        <dbReference type="ARBA" id="ARBA00023049"/>
    </source>
</evidence>
<dbReference type="InterPro" id="IPR050570">
    <property type="entry name" value="Cell_wall_metabolism_enzyme"/>
</dbReference>
<accession>A0ABW8GM49</accession>
<dbReference type="Proteomes" id="UP001617669">
    <property type="component" value="Unassembled WGS sequence"/>
</dbReference>
<evidence type="ECO:0000256" key="5">
    <source>
        <dbReference type="ARBA" id="ARBA00022801"/>
    </source>
</evidence>
<dbReference type="RefSeq" id="WP_400881959.1">
    <property type="nucleotide sequence ID" value="NZ_JBIWXY010000002.1"/>
</dbReference>
<dbReference type="InterPro" id="IPR011055">
    <property type="entry name" value="Dup_hybrid_motif"/>
</dbReference>
<reference evidence="12 13" key="1">
    <citation type="submission" date="2024-11" db="EMBL/GenBank/DDBJ databases">
        <authorList>
            <person name="Kaparullina E.N."/>
            <person name="Delegan Y.A."/>
            <person name="Doronina N.V."/>
        </authorList>
    </citation>
    <scope>NUCLEOTIDE SEQUENCE [LARGE SCALE GENOMIC DNA]</scope>
    <source>
        <strain evidence="12 13">7sh_L</strain>
    </source>
</reference>
<dbReference type="Pfam" id="PF22310">
    <property type="entry name" value="NMB0315_dom_I"/>
    <property type="match status" value="1"/>
</dbReference>
<dbReference type="SUPFAM" id="SSF51261">
    <property type="entry name" value="Duplicated hybrid motif"/>
    <property type="match status" value="1"/>
</dbReference>
<evidence type="ECO:0000256" key="8">
    <source>
        <dbReference type="SAM" id="Phobius"/>
    </source>
</evidence>
<feature type="transmembrane region" description="Helical" evidence="8">
    <location>
        <begin position="28"/>
        <end position="47"/>
    </location>
</feature>
<keyword evidence="4" id="KW-0479">Metal-binding</keyword>
<keyword evidence="6" id="KW-0862">Zinc</keyword>
<evidence type="ECO:0000259" key="9">
    <source>
        <dbReference type="Pfam" id="PF01551"/>
    </source>
</evidence>
<dbReference type="InterPro" id="IPR045834">
    <property type="entry name" value="Csd3_N2"/>
</dbReference>
<feature type="domain" description="Csd3-like second N-terminal" evidence="10">
    <location>
        <begin position="179"/>
        <end position="296"/>
    </location>
</feature>
<protein>
    <submittedName>
        <fullName evidence="12">Peptidoglycan DD-metalloendopeptidase family protein</fullName>
    </submittedName>
</protein>
<proteinExistence type="predicted"/>
<keyword evidence="7" id="KW-0482">Metalloprotease</keyword>
<sequence>MQQTEQSQKEVILTQNPALKERKLRLRWLLAISSLPLFGIITAFGIAPQTSTQDIAISTIIEDIALPEISTPLVSENLESENYWQADQVRRDDTLSSLMARLNVQNNEALEFLRRNAEASALASQLRPGRAIQAQVNGNGELLKLQYQLSPTSTLTVERTDSGYQAKTGEPTFEVHNVLKTAEIRSSLFAATDAADIPDSIAIQMAEIFSSDIDFHSDLRKGDRFVVIYEAKYNNGNLVNTGQVLAAEFTNQGKTYKAIMYRNPEGKVAYYTPEGKSLHKSFLRSPLEFTRISSGFTMGRFHPILQKMRAHKGVDLAAPIGTRIKAPADGVVQFVGVKGGYGNVIYLQHSNGVTTVYGHLSRFAPGLRNGMKVSQGDIIGNVGMTGMATGPHLHYEFLLNGIHRDPLKVALPAAQPLAPQYRDAFLTHSANLSAQLQLLSASNVASLD</sequence>
<dbReference type="Gene3D" id="2.70.70.10">
    <property type="entry name" value="Glucose Permease (Domain IIA)"/>
    <property type="match status" value="1"/>
</dbReference>
<dbReference type="Pfam" id="PF01551">
    <property type="entry name" value="Peptidase_M23"/>
    <property type="match status" value="1"/>
</dbReference>
<keyword evidence="3" id="KW-0645">Protease</keyword>
<keyword evidence="13" id="KW-1185">Reference proteome</keyword>
<evidence type="ECO:0000256" key="4">
    <source>
        <dbReference type="ARBA" id="ARBA00022723"/>
    </source>
</evidence>
<comment type="subcellular location">
    <subcellularLocation>
        <location evidence="2">Cell envelope</location>
    </subcellularLocation>
</comment>
<dbReference type="EMBL" id="JBIWXY010000002">
    <property type="protein sequence ID" value="MFJ5446483.1"/>
    <property type="molecule type" value="Genomic_DNA"/>
</dbReference>
<dbReference type="InterPro" id="IPR054512">
    <property type="entry name" value="NMB0315-like_N"/>
</dbReference>
<evidence type="ECO:0000256" key="1">
    <source>
        <dbReference type="ARBA" id="ARBA00001947"/>
    </source>
</evidence>